<evidence type="ECO:0000313" key="3">
    <source>
        <dbReference type="Proteomes" id="UP001591681"/>
    </source>
</evidence>
<dbReference type="Pfam" id="PF16188">
    <property type="entry name" value="Peptidase_M24_C"/>
    <property type="match status" value="1"/>
</dbReference>
<feature type="domain" description="Peptidase M24 C-terminal" evidence="1">
    <location>
        <begin position="66"/>
        <end position="128"/>
    </location>
</feature>
<dbReference type="PANTHER" id="PTHR43763">
    <property type="entry name" value="XAA-PRO AMINOPEPTIDASE 1"/>
    <property type="match status" value="1"/>
</dbReference>
<dbReference type="PANTHER" id="PTHR43763:SF6">
    <property type="entry name" value="XAA-PRO AMINOPEPTIDASE 1"/>
    <property type="match status" value="1"/>
</dbReference>
<evidence type="ECO:0000259" key="1">
    <source>
        <dbReference type="Pfam" id="PF16188"/>
    </source>
</evidence>
<dbReference type="AlphaFoldDB" id="A0ABD1JIH5"/>
<keyword evidence="3" id="KW-1185">Reference proteome</keyword>
<dbReference type="Proteomes" id="UP001591681">
    <property type="component" value="Unassembled WGS sequence"/>
</dbReference>
<dbReference type="InterPro" id="IPR036005">
    <property type="entry name" value="Creatinase/aminopeptidase-like"/>
</dbReference>
<dbReference type="InterPro" id="IPR032416">
    <property type="entry name" value="Peptidase_M24_C"/>
</dbReference>
<name>A0ABD1JIH5_9TELE</name>
<dbReference type="Gene3D" id="3.90.230.10">
    <property type="entry name" value="Creatinase/methionine aminopeptidase superfamily"/>
    <property type="match status" value="1"/>
</dbReference>
<comment type="caution">
    <text evidence="2">The sequence shown here is derived from an EMBL/GenBank/DDBJ whole genome shotgun (WGS) entry which is preliminary data.</text>
</comment>
<proteinExistence type="predicted"/>
<protein>
    <recommendedName>
        <fullName evidence="1">Peptidase M24 C-terminal domain-containing protein</fullName>
    </recommendedName>
</protein>
<dbReference type="InterPro" id="IPR050422">
    <property type="entry name" value="X-Pro_aminopeptidase_P"/>
</dbReference>
<accession>A0ABD1JIH5</accession>
<reference evidence="2 3" key="1">
    <citation type="submission" date="2024-09" db="EMBL/GenBank/DDBJ databases">
        <title>A chromosome-level genome assembly of Gray's grenadier anchovy, Coilia grayii.</title>
        <authorList>
            <person name="Fu Z."/>
        </authorList>
    </citation>
    <scope>NUCLEOTIDE SEQUENCE [LARGE SCALE GENOMIC DNA]</scope>
    <source>
        <strain evidence="2">G4</strain>
        <tissue evidence="2">Muscle</tissue>
    </source>
</reference>
<dbReference type="EMBL" id="JBHFQA010000015">
    <property type="protein sequence ID" value="KAL2086915.1"/>
    <property type="molecule type" value="Genomic_DNA"/>
</dbReference>
<organism evidence="2 3">
    <name type="scientific">Coilia grayii</name>
    <name type="common">Gray's grenadier anchovy</name>
    <dbReference type="NCBI Taxonomy" id="363190"/>
    <lineage>
        <taxon>Eukaryota</taxon>
        <taxon>Metazoa</taxon>
        <taxon>Chordata</taxon>
        <taxon>Craniata</taxon>
        <taxon>Vertebrata</taxon>
        <taxon>Euteleostomi</taxon>
        <taxon>Actinopterygii</taxon>
        <taxon>Neopterygii</taxon>
        <taxon>Teleostei</taxon>
        <taxon>Clupei</taxon>
        <taxon>Clupeiformes</taxon>
        <taxon>Clupeoidei</taxon>
        <taxon>Engraulidae</taxon>
        <taxon>Coilinae</taxon>
        <taxon>Coilia</taxon>
    </lineage>
</organism>
<gene>
    <name evidence="2" type="ORF">ACEWY4_017974</name>
</gene>
<evidence type="ECO:0000313" key="2">
    <source>
        <dbReference type="EMBL" id="KAL2086915.1"/>
    </source>
</evidence>
<sequence length="128" mass="15114">MKFRTPTDYEKECYTYVLKGQIVVCASMFPNGTKEPGYYEDRSFGIRLVLVVPAKPEYNYRNRGSLTFEMITLVPIQTKMINTELLTQKERDWLNEYHRQCREITGAELQRQGRKAALDWLVRETQPI</sequence>